<comment type="subcellular location">
    <subcellularLocation>
        <location evidence="5">Cell membrane</location>
        <topology evidence="5">Multi-pass membrane protein</topology>
    </subcellularLocation>
    <subcellularLocation>
        <location evidence="1">Membrane</location>
        <topology evidence="1">Multi-pass membrane protein</topology>
    </subcellularLocation>
</comment>
<dbReference type="Proteomes" id="UP001240171">
    <property type="component" value="Unassembled WGS sequence"/>
</dbReference>
<keyword evidence="5" id="KW-1003">Cell membrane</keyword>
<feature type="transmembrane region" description="Helical" evidence="5">
    <location>
        <begin position="25"/>
        <end position="47"/>
    </location>
</feature>
<evidence type="ECO:0000259" key="6">
    <source>
        <dbReference type="PROSITE" id="PS51012"/>
    </source>
</evidence>
<organism evidence="7 8">
    <name type="scientific">Paenibacillus lacisoli</name>
    <dbReference type="NCBI Taxonomy" id="3064525"/>
    <lineage>
        <taxon>Bacteria</taxon>
        <taxon>Bacillati</taxon>
        <taxon>Bacillota</taxon>
        <taxon>Bacilli</taxon>
        <taxon>Bacillales</taxon>
        <taxon>Paenibacillaceae</taxon>
        <taxon>Paenibacillus</taxon>
    </lineage>
</organism>
<feature type="transmembrane region" description="Helical" evidence="5">
    <location>
        <begin position="137"/>
        <end position="159"/>
    </location>
</feature>
<gene>
    <name evidence="7" type="ORF">Q5741_16025</name>
</gene>
<keyword evidence="8" id="KW-1185">Reference proteome</keyword>
<evidence type="ECO:0000256" key="2">
    <source>
        <dbReference type="ARBA" id="ARBA00022692"/>
    </source>
</evidence>
<keyword evidence="4 5" id="KW-0472">Membrane</keyword>
<protein>
    <recommendedName>
        <fullName evidence="5">Transport permease protein</fullName>
    </recommendedName>
</protein>
<comment type="similarity">
    <text evidence="5">Belongs to the ABC-2 integral membrane protein family.</text>
</comment>
<dbReference type="PANTHER" id="PTHR43229:SF3">
    <property type="entry name" value="ABC-TYPE MULTIDRUG TRANSPORT SYSTEM, PERMEASE COMPONENT"/>
    <property type="match status" value="1"/>
</dbReference>
<feature type="transmembrane region" description="Helical" evidence="5">
    <location>
        <begin position="171"/>
        <end position="191"/>
    </location>
</feature>
<feature type="transmembrane region" description="Helical" evidence="5">
    <location>
        <begin position="59"/>
        <end position="82"/>
    </location>
</feature>
<evidence type="ECO:0000256" key="4">
    <source>
        <dbReference type="ARBA" id="ARBA00023136"/>
    </source>
</evidence>
<dbReference type="PROSITE" id="PS51012">
    <property type="entry name" value="ABC_TM2"/>
    <property type="match status" value="1"/>
</dbReference>
<evidence type="ECO:0000313" key="7">
    <source>
        <dbReference type="EMBL" id="MDO7907921.1"/>
    </source>
</evidence>
<dbReference type="InterPro" id="IPR013525">
    <property type="entry name" value="ABC2_TM"/>
</dbReference>
<accession>A0ABT9CFE0</accession>
<proteinExistence type="inferred from homology"/>
<dbReference type="RefSeq" id="WP_305025156.1">
    <property type="nucleotide sequence ID" value="NZ_JAUQTB010000010.1"/>
</dbReference>
<evidence type="ECO:0000256" key="3">
    <source>
        <dbReference type="ARBA" id="ARBA00022989"/>
    </source>
</evidence>
<feature type="domain" description="ABC transmembrane type-2" evidence="6">
    <location>
        <begin position="23"/>
        <end position="250"/>
    </location>
</feature>
<keyword evidence="5" id="KW-0813">Transport</keyword>
<dbReference type="PANTHER" id="PTHR43229">
    <property type="entry name" value="NODULATION PROTEIN J"/>
    <property type="match status" value="1"/>
</dbReference>
<dbReference type="InterPro" id="IPR000412">
    <property type="entry name" value="ABC_2_transport"/>
</dbReference>
<feature type="transmembrane region" description="Helical" evidence="5">
    <location>
        <begin position="102"/>
        <end position="131"/>
    </location>
</feature>
<feature type="transmembrane region" description="Helical" evidence="5">
    <location>
        <begin position="223"/>
        <end position="242"/>
    </location>
</feature>
<dbReference type="InterPro" id="IPR051784">
    <property type="entry name" value="Nod_factor_ABC_transporter"/>
</dbReference>
<keyword evidence="3 5" id="KW-1133">Transmembrane helix</keyword>
<reference evidence="7 8" key="1">
    <citation type="submission" date="2023-07" db="EMBL/GenBank/DDBJ databases">
        <title>Paenibacillus sp. JX-17 nov. isolated from soil.</title>
        <authorList>
            <person name="Wan Y."/>
            <person name="Liu B."/>
        </authorList>
    </citation>
    <scope>NUCLEOTIDE SEQUENCE [LARGE SCALE GENOMIC DNA]</scope>
    <source>
        <strain evidence="7 8">JX-17</strain>
    </source>
</reference>
<evidence type="ECO:0000256" key="5">
    <source>
        <dbReference type="RuleBase" id="RU361157"/>
    </source>
</evidence>
<name>A0ABT9CFE0_9BACL</name>
<dbReference type="Pfam" id="PF01061">
    <property type="entry name" value="ABC2_membrane"/>
    <property type="match status" value="1"/>
</dbReference>
<evidence type="ECO:0000256" key="1">
    <source>
        <dbReference type="ARBA" id="ARBA00004141"/>
    </source>
</evidence>
<dbReference type="EMBL" id="JAUQTB010000010">
    <property type="protein sequence ID" value="MDO7907921.1"/>
    <property type="molecule type" value="Genomic_DNA"/>
</dbReference>
<dbReference type="InterPro" id="IPR047817">
    <property type="entry name" value="ABC2_TM_bact-type"/>
</dbReference>
<evidence type="ECO:0000313" key="8">
    <source>
        <dbReference type="Proteomes" id="UP001240171"/>
    </source>
</evidence>
<dbReference type="PIRSF" id="PIRSF006648">
    <property type="entry name" value="DrrB"/>
    <property type="match status" value="1"/>
</dbReference>
<comment type="caution">
    <text evidence="7">The sequence shown here is derived from an EMBL/GenBank/DDBJ whole genome shotgun (WGS) entry which is preliminary data.</text>
</comment>
<keyword evidence="2 5" id="KW-0812">Transmembrane</keyword>
<sequence length="250" mass="28138">MQNNLALKRLVNAGLKEIIREPKTLFFSIFFPFFFLIMFYGMSSIIDPSASTGLSFIEYLFPGILIFALISIGFLGTSVPIIEMRQKGILKTFRTTPLKESVFVFSQIIVRLILSVLQILFFGLLGLFMGVIELRELIPFILISLLGMGMILTLGFLLGGLFNNTELASGVLSFGMIPLLLLSGAMLPSYILPEFLQYLSYVIPFTYLTDLYHQLLFGFDGKVSAIGDILIVVALCAIFFYLTKRTFRWI</sequence>